<dbReference type="AlphaFoldDB" id="A0A397CBN9"/>
<dbReference type="InterPro" id="IPR029044">
    <property type="entry name" value="Nucleotide-diphossugar_trans"/>
</dbReference>
<comment type="caution">
    <text evidence="2">The sequence shown here is derived from an EMBL/GenBank/DDBJ whole genome shotgun (WGS) entry which is preliminary data.</text>
</comment>
<accession>A0A397CBN9</accession>
<evidence type="ECO:0000259" key="1">
    <source>
        <dbReference type="Pfam" id="PF11427"/>
    </source>
</evidence>
<dbReference type="VEuPathDB" id="FungiDB:H257_08531"/>
<dbReference type="Pfam" id="PF11397">
    <property type="entry name" value="GlcNAc"/>
    <property type="match status" value="2"/>
</dbReference>
<dbReference type="InterPro" id="IPR021067">
    <property type="entry name" value="Glycosyltransferase"/>
</dbReference>
<dbReference type="InterPro" id="IPR025898">
    <property type="entry name" value="Tc3_transposase_DNA-bd_dom"/>
</dbReference>
<dbReference type="SUPFAM" id="SSF46689">
    <property type="entry name" value="Homeodomain-like"/>
    <property type="match status" value="1"/>
</dbReference>
<protein>
    <recommendedName>
        <fullName evidence="1">Tc3 transposase DNA binding domain-containing protein</fullName>
    </recommendedName>
</protein>
<organism evidence="2 3">
    <name type="scientific">Aphanomyces astaci</name>
    <name type="common">Crayfish plague agent</name>
    <dbReference type="NCBI Taxonomy" id="112090"/>
    <lineage>
        <taxon>Eukaryota</taxon>
        <taxon>Sar</taxon>
        <taxon>Stramenopiles</taxon>
        <taxon>Oomycota</taxon>
        <taxon>Saprolegniomycetes</taxon>
        <taxon>Saprolegniales</taxon>
        <taxon>Verrucalvaceae</taxon>
        <taxon>Aphanomyces</taxon>
    </lineage>
</organism>
<feature type="non-terminal residue" evidence="2">
    <location>
        <position position="580"/>
    </location>
</feature>
<dbReference type="Proteomes" id="UP000266643">
    <property type="component" value="Unassembled WGS sequence"/>
</dbReference>
<reference evidence="2 3" key="1">
    <citation type="submission" date="2018-08" db="EMBL/GenBank/DDBJ databases">
        <title>Aphanomyces genome sequencing and annotation.</title>
        <authorList>
            <person name="Minardi D."/>
            <person name="Oidtmann B."/>
            <person name="Van Der Giezen M."/>
            <person name="Studholme D.J."/>
        </authorList>
    </citation>
    <scope>NUCLEOTIDE SEQUENCE [LARGE SCALE GENOMIC DNA]</scope>
    <source>
        <strain evidence="2 3">D2</strain>
    </source>
</reference>
<evidence type="ECO:0000313" key="3">
    <source>
        <dbReference type="Proteomes" id="UP000266643"/>
    </source>
</evidence>
<name>A0A397CBN9_APHAT</name>
<dbReference type="GO" id="GO:0003677">
    <property type="term" value="F:DNA binding"/>
    <property type="evidence" value="ECO:0007669"/>
    <property type="project" value="InterPro"/>
</dbReference>
<dbReference type="PANTHER" id="PTHR34496:SF6">
    <property type="entry name" value="GLYCOSYLTRANSFERASE 2-LIKE DOMAIN-CONTAINING PROTEIN"/>
    <property type="match status" value="1"/>
</dbReference>
<dbReference type="InterPro" id="IPR009057">
    <property type="entry name" value="Homeodomain-like_sf"/>
</dbReference>
<dbReference type="Gene3D" id="1.10.10.60">
    <property type="entry name" value="Homeodomain-like"/>
    <property type="match status" value="1"/>
</dbReference>
<dbReference type="Pfam" id="PF11427">
    <property type="entry name" value="HTH_Tnp_Tc3_1"/>
    <property type="match status" value="1"/>
</dbReference>
<dbReference type="PANTHER" id="PTHR34496">
    <property type="entry name" value="GLCNAC TRANSFERASE-RELATED"/>
    <property type="match status" value="1"/>
</dbReference>
<evidence type="ECO:0000313" key="2">
    <source>
        <dbReference type="EMBL" id="RHY39742.1"/>
    </source>
</evidence>
<gene>
    <name evidence="2" type="ORF">DYB30_010379</name>
</gene>
<feature type="domain" description="Tc3 transposase DNA binding" evidence="1">
    <location>
        <begin position="3"/>
        <end position="51"/>
    </location>
</feature>
<sequence length="580" mass="67333">MPRGQPLSDDEKIEVLVLHREDHSANYISKELGRSRGCVQAFLNDPTAYGTAKSTGRPSNVSNAMHRRLIRAARTGKYTAAELVERHSLPVGRRRVCQLLNKSGKLKYKKRLAAPMMTRAHEKARYNKTAPWAYLDPGNQNIPLATRDAHLRPPPPRISKDHDIFIGISTYRDSRRCGFTLFTAFSRAKHPERVTIGVVDQTQDDDTTCLDEYCKLAEASVWNECKFKSQVRIDARDSRASKGPTLARWQQQQLIENEEFCLNIDAHSQFLPNWDLEIVDEWLRTENEMAVLTTYPMDYAFMGPNLTHQSHYSSHLCNYLDRKSAFDVPIVGGMTLIEDSEAPQMSTLWGGGLSFSKCHAERRAPYDKHMNWVFWGEEYLRSMQLWTRGYDLYSPSRHGHVVFHNWSTNNGKMKRFWDNVTQVMTKAQHNKEEQLAYNRLRMVLTLPFDGPVDAQEIDKYHGGKVRSIEQFLRFSGISNVDSKLDEFRCEQLHWVPYAVPEIIEEFLPGWVMRDGRLSENNARADDRAVVNETWRRMEKELLLRVQQKLDTMAKPRAVVNETWRRMEKELLLRVQQKLDT</sequence>
<proteinExistence type="predicted"/>
<dbReference type="SUPFAM" id="SSF53448">
    <property type="entry name" value="Nucleotide-diphospho-sugar transferases"/>
    <property type="match status" value="1"/>
</dbReference>
<dbReference type="EMBL" id="QUTD01011546">
    <property type="protein sequence ID" value="RHY39742.1"/>
    <property type="molecule type" value="Genomic_DNA"/>
</dbReference>